<evidence type="ECO:0000313" key="2">
    <source>
        <dbReference type="EMBL" id="MEP0865819.1"/>
    </source>
</evidence>
<dbReference type="SUPFAM" id="SSF53613">
    <property type="entry name" value="Ribokinase-like"/>
    <property type="match status" value="1"/>
</dbReference>
<dbReference type="PANTHER" id="PTHR42774">
    <property type="entry name" value="PHOSPHOTRANSFERASE SYSTEM TRANSPORT PROTEIN"/>
    <property type="match status" value="1"/>
</dbReference>
<dbReference type="InterPro" id="IPR029056">
    <property type="entry name" value="Ribokinase-like"/>
</dbReference>
<dbReference type="CDD" id="cd01945">
    <property type="entry name" value="ribokinase_group_B"/>
    <property type="match status" value="1"/>
</dbReference>
<keyword evidence="2" id="KW-0418">Kinase</keyword>
<keyword evidence="2" id="KW-0808">Transferase</keyword>
<comment type="caution">
    <text evidence="2">The sequence shown here is derived from an EMBL/GenBank/DDBJ whole genome shotgun (WGS) entry which is preliminary data.</text>
</comment>
<evidence type="ECO:0000313" key="3">
    <source>
        <dbReference type="Proteomes" id="UP001442494"/>
    </source>
</evidence>
<evidence type="ECO:0000259" key="1">
    <source>
        <dbReference type="Pfam" id="PF00294"/>
    </source>
</evidence>
<proteinExistence type="predicted"/>
<reference evidence="2 3" key="1">
    <citation type="submission" date="2022-04" db="EMBL/GenBank/DDBJ databases">
        <title>Positive selection, recombination, and allopatry shape intraspecific diversity of widespread and dominant cyanobacteria.</title>
        <authorList>
            <person name="Wei J."/>
            <person name="Shu W."/>
            <person name="Hu C."/>
        </authorList>
    </citation>
    <scope>NUCLEOTIDE SEQUENCE [LARGE SCALE GENOMIC DNA]</scope>
    <source>
        <strain evidence="2 3">GB2-A5</strain>
    </source>
</reference>
<dbReference type="EMBL" id="JAMPKK010000032">
    <property type="protein sequence ID" value="MEP0865819.1"/>
    <property type="molecule type" value="Genomic_DNA"/>
</dbReference>
<dbReference type="Pfam" id="PF00294">
    <property type="entry name" value="PfkB"/>
    <property type="match status" value="1"/>
</dbReference>
<dbReference type="InterPro" id="IPR011611">
    <property type="entry name" value="PfkB_dom"/>
</dbReference>
<sequence>MALGLFVGLVTLDFVYLTAGLPQKNQKMVASDYTVAAGGPATNAAVTFSYLGGGATLLGVVGSHPINCLIRSDLESHTVTQIDLAPTHDEPPPISSIIVTQGTGDRAVVSLNATKTQVSCDRIPKDILQGVNIVLIDGHQMAVGQEIARKAKENHIPVVIDGGSWKPGFENVLPFVDYALCSANFYPPGCNTTEEVFSYLSEMGIPHIAITNGEKPIQYISQGTNGWVEVAQINPVDTLGAGDIFHGAFCHYILEENFTDAIALAAQIASHSCQFFGTRRWMQQGSI</sequence>
<dbReference type="Gene3D" id="3.40.1190.20">
    <property type="match status" value="1"/>
</dbReference>
<dbReference type="GO" id="GO:0016301">
    <property type="term" value="F:kinase activity"/>
    <property type="evidence" value="ECO:0007669"/>
    <property type="project" value="UniProtKB-KW"/>
</dbReference>
<feature type="domain" description="Carbohydrate kinase PfkB" evidence="1">
    <location>
        <begin position="6"/>
        <end position="279"/>
    </location>
</feature>
<name>A0ABV0JQV4_9CYAN</name>
<dbReference type="InterPro" id="IPR052562">
    <property type="entry name" value="Ketohexokinase-related"/>
</dbReference>
<dbReference type="PANTHER" id="PTHR42774:SF3">
    <property type="entry name" value="KETOHEXOKINASE"/>
    <property type="match status" value="1"/>
</dbReference>
<dbReference type="RefSeq" id="WP_190419680.1">
    <property type="nucleotide sequence ID" value="NZ_JAMPKK010000032.1"/>
</dbReference>
<keyword evidence="3" id="KW-1185">Reference proteome</keyword>
<dbReference type="Proteomes" id="UP001442494">
    <property type="component" value="Unassembled WGS sequence"/>
</dbReference>
<protein>
    <submittedName>
        <fullName evidence="2">Sugar kinase</fullName>
    </submittedName>
</protein>
<gene>
    <name evidence="2" type="ORF">NDI37_15220</name>
</gene>
<organism evidence="2 3">
    <name type="scientific">Funiculus sociatus GB2-A5</name>
    <dbReference type="NCBI Taxonomy" id="2933946"/>
    <lineage>
        <taxon>Bacteria</taxon>
        <taxon>Bacillati</taxon>
        <taxon>Cyanobacteriota</taxon>
        <taxon>Cyanophyceae</taxon>
        <taxon>Coleofasciculales</taxon>
        <taxon>Coleofasciculaceae</taxon>
        <taxon>Funiculus</taxon>
    </lineage>
</organism>
<accession>A0ABV0JQV4</accession>